<dbReference type="InterPro" id="IPR008930">
    <property type="entry name" value="Terpenoid_cyclase/PrenylTrfase"/>
</dbReference>
<keyword evidence="1" id="KW-0732">Signal</keyword>
<dbReference type="Pfam" id="PF13385">
    <property type="entry name" value="Laminin_G_3"/>
    <property type="match status" value="1"/>
</dbReference>
<gene>
    <name evidence="2" type="ORF">UY92_C0008G0028</name>
</gene>
<evidence type="ECO:0000313" key="2">
    <source>
        <dbReference type="EMBL" id="KKW42332.1"/>
    </source>
</evidence>
<dbReference type="SUPFAM" id="SSF49899">
    <property type="entry name" value="Concanavalin A-like lectins/glucanases"/>
    <property type="match status" value="1"/>
</dbReference>
<comment type="caution">
    <text evidence="2">The sequence shown here is derived from an EMBL/GenBank/DDBJ whole genome shotgun (WGS) entry which is preliminary data.</text>
</comment>
<accession>A0A0G2ALY4</accession>
<proteinExistence type="predicted"/>
<dbReference type="Proteomes" id="UP000033870">
    <property type="component" value="Unassembled WGS sequence"/>
</dbReference>
<feature type="chain" id="PRO_5002541966" evidence="1">
    <location>
        <begin position="27"/>
        <end position="1746"/>
    </location>
</feature>
<dbReference type="SUPFAM" id="SSF48239">
    <property type="entry name" value="Terpenoid cyclases/Protein prenyltransferases"/>
    <property type="match status" value="1"/>
</dbReference>
<dbReference type="Gene3D" id="2.60.40.10">
    <property type="entry name" value="Immunoglobulins"/>
    <property type="match status" value="1"/>
</dbReference>
<dbReference type="InterPro" id="IPR013783">
    <property type="entry name" value="Ig-like_fold"/>
</dbReference>
<name>A0A0G2ALY4_9BACT</name>
<feature type="signal peptide" evidence="1">
    <location>
        <begin position="1"/>
        <end position="26"/>
    </location>
</feature>
<evidence type="ECO:0000256" key="1">
    <source>
        <dbReference type="SAM" id="SignalP"/>
    </source>
</evidence>
<dbReference type="STRING" id="1619044.UY92_C0008G0028"/>
<reference evidence="2 3" key="1">
    <citation type="journal article" date="2015" name="Nature">
        <title>rRNA introns, odd ribosomes, and small enigmatic genomes across a large radiation of phyla.</title>
        <authorList>
            <person name="Brown C.T."/>
            <person name="Hug L.A."/>
            <person name="Thomas B.C."/>
            <person name="Sharon I."/>
            <person name="Castelle C.J."/>
            <person name="Singh A."/>
            <person name="Wilkins M.J."/>
            <person name="Williams K.H."/>
            <person name="Banfield J.F."/>
        </authorList>
    </citation>
    <scope>NUCLEOTIDE SEQUENCE [LARGE SCALE GENOMIC DNA]</scope>
</reference>
<protein>
    <submittedName>
        <fullName evidence="2">Type II secretory pathway component</fullName>
    </submittedName>
</protein>
<organism evidence="2 3">
    <name type="scientific">Candidatus Magasanikbacteria bacterium GW2011_GWA2_56_11</name>
    <dbReference type="NCBI Taxonomy" id="1619044"/>
    <lineage>
        <taxon>Bacteria</taxon>
        <taxon>Candidatus Magasanikiibacteriota</taxon>
    </lineage>
</organism>
<dbReference type="Gene3D" id="2.60.120.200">
    <property type="match status" value="1"/>
</dbReference>
<sequence>MFRPAKPLLILVVGLMALLEFAPALAATRAPAAPVPVSFGADQTADLPKPAVSVTTVWSAVNWDAEVVLLPALEETARGRRVLLDAGRNAEAAALSPERVSLSDERALEYYRVPGDIRALVREYRKSAAGLMGEARTRRLEALQSEIKARTAPGRAAPSPVMQDLSADAGAMIDVGSASQLKGLQLIGGREARLLKEGVSVRLNAPGTADRHPLLRVTLPAIQKAQRQSTADRENQDAAGRVSWYDRAVSYVKGLFIAAPVLADDPTPIMAYYAGIEERTMDYILYHLAQTQNADGSFGAYNQYELTGNVVLLLSEFGRTASGQYSLALNYLKTATPQNNREKALKARLMYGLGEPYQAILDELASEQNAENGGWGLTPGYESDVLTTLEVVIAYAVSNYGVSDKLPAGLAYVSNRIGSDGAMHYTPGSQPSYYLMSETLRYLAPFADYTVSDGVNQVSIQSKIDAILNFLKAHYDEAAGTLDYSSGLGDKLAVLDALQTYDTAPGKQQALWDETIEQQSGDGSFGDSLYDTILALRSFPEPDLEITTVTPNGQLANYAPLSLTFTVKNVGYAPSGQSFIYSFVDKVRIGDSIDCLANGLVLEPNAVGTLTAGYSTDSFIGDTNFLFYVEGAEDADHGNDWHETTLAFAGGQNGQPALPMYYIAQQYDNGGAPGLNVRWATKSDPNRLNYVIMFRPQGTSGWSYYGISNSWNGAFLTGAFAEGAVYEVTAGVLHQDGATVTYFTNPTSVKVTGSETLYRGGATGQVTLDSGPTADVSTWGYSVSDRADAAGVVEYANVPNGTTAIRAYEYHLDSLWTRIAVPVSATTTGARIFTRLKPDTAPPVVDGFEIRYKSNLIVKNKKEVELFVWGSDDVAIKEAAFYLWDPAESAWQFLGAYAMQNSYQALFPWYVPEGLLGSGYKVKAVLRDYQGNLSAEKEWGPFTVIDGAPPAFAFTSPVGGENLALGSEAAITWATQAVNNVSKVSLYLLREDGYVMQNKSDISNTGSYLWKLPAEANFAGENMRWRILGSDDVNYETGQTESASFNLVDVSAQPPAPWGSVTIPFASTAYTPAGGDIQRAELAVGSDGRLHALYRYTHDIIAEPRIFTEQLYYAVRSLSGEWGNPELVYEKVWTTDYSFTGVRSIYDFKFALDASDRPHIVWQDSSSGGCSGFNSQEIWYRSFSGAAWSEPLSLSANETESLFPDFSLDSQGQVHVAWLDGLVWDGNCNASGSHTLRYRVRSETGNWSGTETLSPDPYPGEPQITATSDGTVHLVSGLGSLSETGYLRRVNGVWSAPVSIAPVYPNWPELEKGATSTWHYVYRQYYSDPVTGVGRSRLMYVFFNGTDWLPAVEVTPNSGGYTGEYPALAVDAANNPQILYENNTNLPTGSERSVKWVTRNADGLWTSPVPASRPSQYVGSDSLRAAYVKNTEELAVVWASGYNYSQQLHFNRADLNGPPAISGLSSYPSVLAAGETQVTVTATFNDAGSNILKAEYYYTNSVGASSTPAAMSPVDGAYDSQLETVRAVVDTSMWTTAAGPYTIFVRARDATGKWSEYTALDIKVPTGNTMYGVGLGHWQFDELDWKGTKGEVLDVSGSNNHATATGGSLTTTTPEVAPGRVAYLDGIDDGIATLIPYTNGTDLTVSAWYKMMSPVPSRLALVGGTNGGRFEAYVDNGKPGCRVWDTADRSIFADEPAVGGWHQVTCVQVYGANPSTKLYVDGVLKKTVPYASVAVYPAERYLRNGN</sequence>
<dbReference type="EMBL" id="LCRX01000008">
    <property type="protein sequence ID" value="KKW42332.1"/>
    <property type="molecule type" value="Genomic_DNA"/>
</dbReference>
<dbReference type="Gene3D" id="1.50.10.20">
    <property type="match status" value="1"/>
</dbReference>
<evidence type="ECO:0000313" key="3">
    <source>
        <dbReference type="Proteomes" id="UP000033870"/>
    </source>
</evidence>
<dbReference type="InterPro" id="IPR013320">
    <property type="entry name" value="ConA-like_dom_sf"/>
</dbReference>